<name>A0A9X2MJE3_9FIRM</name>
<comment type="caution">
    <text evidence="1">The sequence shown here is derived from an EMBL/GenBank/DDBJ whole genome shotgun (WGS) entry which is preliminary data.</text>
</comment>
<evidence type="ECO:0000313" key="1">
    <source>
        <dbReference type="EMBL" id="MCR2044591.1"/>
    </source>
</evidence>
<dbReference type="AlphaFoldDB" id="A0A9X2MJE3"/>
<sequence>MKIYTTPMLISNYLNDEIYTTSSIAEAVVGGVAGSIAGSIAGAIVVDMIPGPVIPG</sequence>
<protein>
    <submittedName>
        <fullName evidence="1">Uncharacterized protein</fullName>
    </submittedName>
</protein>
<evidence type="ECO:0000313" key="2">
    <source>
        <dbReference type="Proteomes" id="UP001142078"/>
    </source>
</evidence>
<organism evidence="1 2">
    <name type="scientific">Anaerosalibacter massiliensis</name>
    <dbReference type="NCBI Taxonomy" id="1347392"/>
    <lineage>
        <taxon>Bacteria</taxon>
        <taxon>Bacillati</taxon>
        <taxon>Bacillota</taxon>
        <taxon>Tissierellia</taxon>
        <taxon>Tissierellales</taxon>
        <taxon>Sporanaerobacteraceae</taxon>
        <taxon>Anaerosalibacter</taxon>
    </lineage>
</organism>
<dbReference type="EMBL" id="JANJZL010000007">
    <property type="protein sequence ID" value="MCR2044591.1"/>
    <property type="molecule type" value="Genomic_DNA"/>
</dbReference>
<proteinExistence type="predicted"/>
<keyword evidence="2" id="KW-1185">Reference proteome</keyword>
<dbReference type="Proteomes" id="UP001142078">
    <property type="component" value="Unassembled WGS sequence"/>
</dbReference>
<dbReference type="RefSeq" id="WP_187116611.1">
    <property type="nucleotide sequence ID" value="NZ_CABKTM010000007.1"/>
</dbReference>
<reference evidence="1" key="1">
    <citation type="submission" date="2022-07" db="EMBL/GenBank/DDBJ databases">
        <title>Enhanced cultured diversity of the mouse gut microbiota enables custom-made synthetic communities.</title>
        <authorList>
            <person name="Afrizal A."/>
        </authorList>
    </citation>
    <scope>NUCLEOTIDE SEQUENCE</scope>
    <source>
        <strain evidence="1">DSM 29482</strain>
    </source>
</reference>
<gene>
    <name evidence="1" type="ORF">NSA23_10760</name>
</gene>
<accession>A0A9X2MJE3</accession>